<dbReference type="EMBL" id="JALNMH010000019">
    <property type="protein sequence ID" value="MCK7595492.1"/>
    <property type="molecule type" value="Genomic_DNA"/>
</dbReference>
<evidence type="ECO:0000256" key="1">
    <source>
        <dbReference type="SAM" id="Phobius"/>
    </source>
</evidence>
<organism evidence="2 3">
    <name type="scientific">Pseudomarimonas salicorniae</name>
    <dbReference type="NCBI Taxonomy" id="2933270"/>
    <lineage>
        <taxon>Bacteria</taxon>
        <taxon>Pseudomonadati</taxon>
        <taxon>Pseudomonadota</taxon>
        <taxon>Gammaproteobacteria</taxon>
        <taxon>Lysobacterales</taxon>
        <taxon>Lysobacteraceae</taxon>
        <taxon>Pseudomarimonas</taxon>
    </lineage>
</organism>
<evidence type="ECO:0000313" key="2">
    <source>
        <dbReference type="EMBL" id="MCK7595492.1"/>
    </source>
</evidence>
<protein>
    <submittedName>
        <fullName evidence="2">Uncharacterized protein</fullName>
    </submittedName>
</protein>
<sequence length="81" mass="8806">MGRPRHPLARLFLACVAIALLALASVFVMIVAGSVLALWLGRRAWLRLRGESPAAAPRGASGEVLEGEYRVVRRSSELLPR</sequence>
<reference evidence="2" key="1">
    <citation type="submission" date="2022-04" db="EMBL/GenBank/DDBJ databases">
        <title>Lysobacter sp. CAU 1642 isolated from sea sand.</title>
        <authorList>
            <person name="Kim W."/>
        </authorList>
    </citation>
    <scope>NUCLEOTIDE SEQUENCE</scope>
    <source>
        <strain evidence="2">CAU 1642</strain>
    </source>
</reference>
<proteinExistence type="predicted"/>
<accession>A0ABT0GLR7</accession>
<gene>
    <name evidence="2" type="ORF">M0G41_17690</name>
</gene>
<keyword evidence="3" id="KW-1185">Reference proteome</keyword>
<comment type="caution">
    <text evidence="2">The sequence shown here is derived from an EMBL/GenBank/DDBJ whole genome shotgun (WGS) entry which is preliminary data.</text>
</comment>
<evidence type="ECO:0000313" key="3">
    <source>
        <dbReference type="Proteomes" id="UP001431449"/>
    </source>
</evidence>
<keyword evidence="1" id="KW-0472">Membrane</keyword>
<keyword evidence="1" id="KW-1133">Transmembrane helix</keyword>
<feature type="transmembrane region" description="Helical" evidence="1">
    <location>
        <begin position="12"/>
        <end position="40"/>
    </location>
</feature>
<name>A0ABT0GLR7_9GAMM</name>
<keyword evidence="1" id="KW-0812">Transmembrane</keyword>
<dbReference type="RefSeq" id="WP_248211481.1">
    <property type="nucleotide sequence ID" value="NZ_JALNMH010000019.1"/>
</dbReference>
<dbReference type="Proteomes" id="UP001431449">
    <property type="component" value="Unassembled WGS sequence"/>
</dbReference>